<evidence type="ECO:0000313" key="1">
    <source>
        <dbReference type="EMBL" id="QBK90317.1"/>
    </source>
</evidence>
<organism evidence="1">
    <name type="scientific">Pithovirus LCPAC102</name>
    <dbReference type="NCBI Taxonomy" id="2506587"/>
    <lineage>
        <taxon>Viruses</taxon>
        <taxon>Pithoviruses</taxon>
    </lineage>
</organism>
<sequence>MNIKYKSNININKNKTYISDPYLYDPIYYEHRENIYSLYIPINTRGNAIWKKCISKDIHNIQKFRFVINYKKSDMGYLIMYDPGSNHEYKCIITSLGYLTYSFYSINISYFGYNYVDDVSSKHRKFNIYEFNGRELNIDENNMAIFTNNIGIKLSFS</sequence>
<reference evidence="1" key="1">
    <citation type="journal article" date="2019" name="MBio">
        <title>Virus Genomes from Deep Sea Sediments Expand the Ocean Megavirome and Support Independent Origins of Viral Gigantism.</title>
        <authorList>
            <person name="Backstrom D."/>
            <person name="Yutin N."/>
            <person name="Jorgensen S.L."/>
            <person name="Dharamshi J."/>
            <person name="Homa F."/>
            <person name="Zaremba-Niedwiedzka K."/>
            <person name="Spang A."/>
            <person name="Wolf Y.I."/>
            <person name="Koonin E.V."/>
            <person name="Ettema T.J."/>
        </authorList>
    </citation>
    <scope>NUCLEOTIDE SEQUENCE</scope>
</reference>
<protein>
    <submittedName>
        <fullName evidence="1">Uncharacterized protein</fullName>
    </submittedName>
</protein>
<gene>
    <name evidence="1" type="ORF">LCPAC102_02300</name>
</gene>
<accession>A0A481Z3B2</accession>
<name>A0A481Z3B2_9VIRU</name>
<proteinExistence type="predicted"/>
<dbReference type="EMBL" id="MK500476">
    <property type="protein sequence ID" value="QBK90317.1"/>
    <property type="molecule type" value="Genomic_DNA"/>
</dbReference>